<evidence type="ECO:0000256" key="7">
    <source>
        <dbReference type="ARBA" id="ARBA00022989"/>
    </source>
</evidence>
<accession>A0A9D2GJY0</accession>
<evidence type="ECO:0000256" key="8">
    <source>
        <dbReference type="ARBA" id="ARBA00023065"/>
    </source>
</evidence>
<dbReference type="GO" id="GO:0046933">
    <property type="term" value="F:proton-transporting ATP synthase activity, rotational mechanism"/>
    <property type="evidence" value="ECO:0007669"/>
    <property type="project" value="UniProtKB-UniRule"/>
</dbReference>
<evidence type="ECO:0000313" key="17">
    <source>
        <dbReference type="Proteomes" id="UP000824101"/>
    </source>
</evidence>
<dbReference type="SUPFAM" id="SSF81573">
    <property type="entry name" value="F1F0 ATP synthase subunit B, membrane domain"/>
    <property type="match status" value="1"/>
</dbReference>
<keyword evidence="8 13" id="KW-0406">Ion transport</keyword>
<reference evidence="16" key="2">
    <citation type="submission" date="2021-04" db="EMBL/GenBank/DDBJ databases">
        <authorList>
            <person name="Gilroy R."/>
        </authorList>
    </citation>
    <scope>NUCLEOTIDE SEQUENCE</scope>
    <source>
        <strain evidence="16">ChiBcec1-1093</strain>
    </source>
</reference>
<evidence type="ECO:0000256" key="2">
    <source>
        <dbReference type="ARBA" id="ARBA00022448"/>
    </source>
</evidence>
<evidence type="ECO:0000256" key="9">
    <source>
        <dbReference type="ARBA" id="ARBA00023136"/>
    </source>
</evidence>
<evidence type="ECO:0000256" key="10">
    <source>
        <dbReference type="ARBA" id="ARBA00023310"/>
    </source>
</evidence>
<proteinExistence type="inferred from homology"/>
<protein>
    <recommendedName>
        <fullName evidence="13">ATP synthase subunit b</fullName>
    </recommendedName>
    <alternativeName>
        <fullName evidence="13">ATP synthase F(0) sector subunit b</fullName>
    </alternativeName>
    <alternativeName>
        <fullName evidence="13">ATPase subunit I</fullName>
    </alternativeName>
    <alternativeName>
        <fullName evidence="13">F-type ATPase subunit b</fullName>
        <shortName evidence="13">F-ATPase subunit b</shortName>
    </alternativeName>
</protein>
<name>A0A9D2GJY0_9FIRM</name>
<dbReference type="InterPro" id="IPR002146">
    <property type="entry name" value="ATP_synth_b/b'su_bac/chlpt"/>
</dbReference>
<comment type="subunit">
    <text evidence="13">F-type ATPases have 2 components, F(1) - the catalytic core - and F(0) - the membrane proton channel. F(1) has five subunits: alpha(3), beta(3), gamma(1), delta(1), epsilon(1). F(0) has three main subunits: a(1), b(2) and c(10-14). The alpha and beta chains form an alternating ring which encloses part of the gamma chain. F(1) is attached to F(0) by a central stalk formed by the gamma and epsilon chains, while a peripheral stalk is formed by the delta and b chains.</text>
</comment>
<evidence type="ECO:0000256" key="5">
    <source>
        <dbReference type="ARBA" id="ARBA00022692"/>
    </source>
</evidence>
<keyword evidence="9 13" id="KW-0472">Membrane</keyword>
<evidence type="ECO:0000256" key="11">
    <source>
        <dbReference type="ARBA" id="ARBA00025198"/>
    </source>
</evidence>
<evidence type="ECO:0000313" key="16">
    <source>
        <dbReference type="EMBL" id="HIZ80237.1"/>
    </source>
</evidence>
<dbReference type="GO" id="GO:0005886">
    <property type="term" value="C:plasma membrane"/>
    <property type="evidence" value="ECO:0007669"/>
    <property type="project" value="UniProtKB-SubCell"/>
</dbReference>
<dbReference type="HAMAP" id="MF_01398">
    <property type="entry name" value="ATP_synth_b_bprime"/>
    <property type="match status" value="1"/>
</dbReference>
<evidence type="ECO:0000256" key="3">
    <source>
        <dbReference type="ARBA" id="ARBA00022475"/>
    </source>
</evidence>
<sequence>MERLLGFDGQLLFDSALTALNILILFFALSRLLFDPAKKLLEDRRNRIAGELSGAEESRRQAEQMRKEYEGRLSSAGLEADSLRRDVLRRAREQEAEILRAAKAEAEQILDQAGREIELERRKAQKELREDVAAAAVMVARKALGAAVGRRLHSVLIEETLKEMNEDTWQVW</sequence>
<reference evidence="16" key="1">
    <citation type="journal article" date="2021" name="PeerJ">
        <title>Extensive microbial diversity within the chicken gut microbiome revealed by metagenomics and culture.</title>
        <authorList>
            <person name="Gilroy R."/>
            <person name="Ravi A."/>
            <person name="Getino M."/>
            <person name="Pursley I."/>
            <person name="Horton D.L."/>
            <person name="Alikhan N.F."/>
            <person name="Baker D."/>
            <person name="Gharbi K."/>
            <person name="Hall N."/>
            <person name="Watson M."/>
            <person name="Adriaenssens E.M."/>
            <person name="Foster-Nyarko E."/>
            <person name="Jarju S."/>
            <person name="Secka A."/>
            <person name="Antonio M."/>
            <person name="Oren A."/>
            <person name="Chaudhuri R.R."/>
            <person name="La Ragione R."/>
            <person name="Hildebrand F."/>
            <person name="Pallen M.J."/>
        </authorList>
    </citation>
    <scope>NUCLEOTIDE SEQUENCE</scope>
    <source>
        <strain evidence="16">ChiBcec1-1093</strain>
    </source>
</reference>
<keyword evidence="6 13" id="KW-0375">Hydrogen ion transport</keyword>
<comment type="similarity">
    <text evidence="1 13 14">Belongs to the ATPase B chain family.</text>
</comment>
<evidence type="ECO:0000256" key="14">
    <source>
        <dbReference type="RuleBase" id="RU003848"/>
    </source>
</evidence>
<dbReference type="GO" id="GO:0012505">
    <property type="term" value="C:endomembrane system"/>
    <property type="evidence" value="ECO:0007669"/>
    <property type="project" value="UniProtKB-SubCell"/>
</dbReference>
<feature type="coiled-coil region" evidence="15">
    <location>
        <begin position="52"/>
        <end position="130"/>
    </location>
</feature>
<dbReference type="InterPro" id="IPR028987">
    <property type="entry name" value="ATP_synth_B-like_membr_sf"/>
</dbReference>
<comment type="caution">
    <text evidence="16">The sequence shown here is derived from an EMBL/GenBank/DDBJ whole genome shotgun (WGS) entry which is preliminary data.</text>
</comment>
<dbReference type="AlphaFoldDB" id="A0A9D2GJY0"/>
<dbReference type="InterPro" id="IPR005864">
    <property type="entry name" value="ATP_synth_F0_bsu_bac"/>
</dbReference>
<dbReference type="GO" id="GO:0045259">
    <property type="term" value="C:proton-transporting ATP synthase complex"/>
    <property type="evidence" value="ECO:0007669"/>
    <property type="project" value="UniProtKB-KW"/>
</dbReference>
<dbReference type="Proteomes" id="UP000824101">
    <property type="component" value="Unassembled WGS sequence"/>
</dbReference>
<evidence type="ECO:0000256" key="4">
    <source>
        <dbReference type="ARBA" id="ARBA00022547"/>
    </source>
</evidence>
<dbReference type="EMBL" id="DXBC01000169">
    <property type="protein sequence ID" value="HIZ80237.1"/>
    <property type="molecule type" value="Genomic_DNA"/>
</dbReference>
<evidence type="ECO:0000256" key="15">
    <source>
        <dbReference type="SAM" id="Coils"/>
    </source>
</evidence>
<comment type="function">
    <text evidence="13">Component of the F(0) channel, it forms part of the peripheral stalk, linking F(1) to F(0).</text>
</comment>
<keyword evidence="7 13" id="KW-1133">Transmembrane helix</keyword>
<keyword evidence="3 13" id="KW-1003">Cell membrane</keyword>
<feature type="transmembrane region" description="Helical" evidence="13">
    <location>
        <begin position="12"/>
        <end position="34"/>
    </location>
</feature>
<organism evidence="16 17">
    <name type="scientific">Candidatus Lachnoclostridium stercorigallinarum</name>
    <dbReference type="NCBI Taxonomy" id="2838634"/>
    <lineage>
        <taxon>Bacteria</taxon>
        <taxon>Bacillati</taxon>
        <taxon>Bacillota</taxon>
        <taxon>Clostridia</taxon>
        <taxon>Lachnospirales</taxon>
        <taxon>Lachnospiraceae</taxon>
    </lineage>
</organism>
<keyword evidence="2 13" id="KW-0813">Transport</keyword>
<gene>
    <name evidence="13 16" type="primary">atpF</name>
    <name evidence="16" type="ORF">IAA17_10665</name>
</gene>
<dbReference type="CDD" id="cd06503">
    <property type="entry name" value="ATP-synt_Fo_b"/>
    <property type="match status" value="1"/>
</dbReference>
<keyword evidence="15" id="KW-0175">Coiled coil</keyword>
<keyword evidence="10 13" id="KW-0066">ATP synthesis</keyword>
<evidence type="ECO:0000256" key="13">
    <source>
        <dbReference type="HAMAP-Rule" id="MF_01398"/>
    </source>
</evidence>
<dbReference type="InterPro" id="IPR050059">
    <property type="entry name" value="ATP_synthase_B_chain"/>
</dbReference>
<evidence type="ECO:0000256" key="12">
    <source>
        <dbReference type="ARBA" id="ARBA00037847"/>
    </source>
</evidence>
<dbReference type="Pfam" id="PF00430">
    <property type="entry name" value="ATP-synt_B"/>
    <property type="match status" value="1"/>
</dbReference>
<dbReference type="PANTHER" id="PTHR33445">
    <property type="entry name" value="ATP SYNTHASE SUBUNIT B', CHLOROPLASTIC"/>
    <property type="match status" value="1"/>
</dbReference>
<keyword evidence="4 13" id="KW-0138">CF(0)</keyword>
<dbReference type="NCBIfam" id="TIGR01144">
    <property type="entry name" value="ATP_synt_b"/>
    <property type="match status" value="1"/>
</dbReference>
<dbReference type="PANTHER" id="PTHR33445:SF1">
    <property type="entry name" value="ATP SYNTHASE SUBUNIT B"/>
    <property type="match status" value="1"/>
</dbReference>
<comment type="function">
    <text evidence="11 13">F(1)F(0) ATP synthase produces ATP from ADP in the presence of a proton or sodium gradient. F-type ATPases consist of two structural domains, F(1) containing the extramembraneous catalytic core and F(0) containing the membrane proton channel, linked together by a central stalk and a peripheral stalk. During catalysis, ATP synthesis in the catalytic domain of F(1) is coupled via a rotary mechanism of the central stalk subunits to proton translocation.</text>
</comment>
<dbReference type="GO" id="GO:0046961">
    <property type="term" value="F:proton-transporting ATPase activity, rotational mechanism"/>
    <property type="evidence" value="ECO:0007669"/>
    <property type="project" value="TreeGrafter"/>
</dbReference>
<evidence type="ECO:0000256" key="6">
    <source>
        <dbReference type="ARBA" id="ARBA00022781"/>
    </source>
</evidence>
<evidence type="ECO:0000256" key="1">
    <source>
        <dbReference type="ARBA" id="ARBA00005513"/>
    </source>
</evidence>
<keyword evidence="5 13" id="KW-0812">Transmembrane</keyword>
<comment type="subcellular location">
    <subcellularLocation>
        <location evidence="13">Cell membrane</location>
        <topology evidence="13">Single-pass membrane protein</topology>
    </subcellularLocation>
    <subcellularLocation>
        <location evidence="12">Endomembrane system</location>
        <topology evidence="12">Single-pass membrane protein</topology>
    </subcellularLocation>
</comment>